<accession>A0ABY4GE75</accession>
<protein>
    <submittedName>
        <fullName evidence="2">Crp/Fnr family transcriptional regulator</fullName>
    </submittedName>
</protein>
<dbReference type="Pfam" id="PF00027">
    <property type="entry name" value="cNMP_binding"/>
    <property type="match status" value="1"/>
</dbReference>
<organism evidence="2 3">
    <name type="scientific">Hymenobacter volaticus</name>
    <dbReference type="NCBI Taxonomy" id="2932254"/>
    <lineage>
        <taxon>Bacteria</taxon>
        <taxon>Pseudomonadati</taxon>
        <taxon>Bacteroidota</taxon>
        <taxon>Cytophagia</taxon>
        <taxon>Cytophagales</taxon>
        <taxon>Hymenobacteraceae</taxon>
        <taxon>Hymenobacter</taxon>
    </lineage>
</organism>
<feature type="domain" description="Cyclic nucleotide-binding" evidence="1">
    <location>
        <begin position="30"/>
        <end position="111"/>
    </location>
</feature>
<geneLocation type="plasmid" evidence="2 3">
    <name>unnamed3</name>
</geneLocation>
<dbReference type="InterPro" id="IPR000595">
    <property type="entry name" value="cNMP-bd_dom"/>
</dbReference>
<dbReference type="InterPro" id="IPR014710">
    <property type="entry name" value="RmlC-like_jellyroll"/>
</dbReference>
<dbReference type="RefSeq" id="WP_245126933.1">
    <property type="nucleotide sequence ID" value="NZ_CP095064.1"/>
</dbReference>
<evidence type="ECO:0000313" key="2">
    <source>
        <dbReference type="EMBL" id="UOQ69179.1"/>
    </source>
</evidence>
<proteinExistence type="predicted"/>
<dbReference type="EMBL" id="CP095064">
    <property type="protein sequence ID" value="UOQ69179.1"/>
    <property type="molecule type" value="Genomic_DNA"/>
</dbReference>
<keyword evidence="2" id="KW-0614">Plasmid</keyword>
<dbReference type="InterPro" id="IPR018490">
    <property type="entry name" value="cNMP-bd_dom_sf"/>
</dbReference>
<evidence type="ECO:0000313" key="3">
    <source>
        <dbReference type="Proteomes" id="UP000830401"/>
    </source>
</evidence>
<keyword evidence="3" id="KW-1185">Reference proteome</keyword>
<evidence type="ECO:0000259" key="1">
    <source>
        <dbReference type="Pfam" id="PF00027"/>
    </source>
</evidence>
<dbReference type="Gene3D" id="2.60.120.10">
    <property type="entry name" value="Jelly Rolls"/>
    <property type="match status" value="1"/>
</dbReference>
<sequence length="192" mass="22335">MVETFRNYLTARGSFTDAELEQIEAVTIVKKLKRRQFLLHEGEVCRHMAFVVSGFMRLYRTDAYAVEHIIRFATENWWISDHESFHNGQPAKGAVDALEDTHLLLWSRENWDLLKKEIPAFNALQTQLISRTFDAQIDRLYAAISRSPEERYHAFVKAFPGFYQRVPLHMIASYLGVSRKTLGRIRKQADSG</sequence>
<dbReference type="Proteomes" id="UP000830401">
    <property type="component" value="Plasmid unnamed3"/>
</dbReference>
<dbReference type="CDD" id="cd00038">
    <property type="entry name" value="CAP_ED"/>
    <property type="match status" value="1"/>
</dbReference>
<gene>
    <name evidence="2" type="ORF">MUN86_26050</name>
</gene>
<dbReference type="SUPFAM" id="SSF51206">
    <property type="entry name" value="cAMP-binding domain-like"/>
    <property type="match status" value="1"/>
</dbReference>
<name>A0ABY4GE75_9BACT</name>
<reference evidence="2" key="1">
    <citation type="submission" date="2022-04" db="EMBL/GenBank/DDBJ databases">
        <title>Hymenobacter sp. isolated from the air.</title>
        <authorList>
            <person name="Won M."/>
            <person name="Lee C.-M."/>
            <person name="Woen H.-Y."/>
            <person name="Kwon S.-W."/>
        </authorList>
    </citation>
    <scope>NUCLEOTIDE SEQUENCE</scope>
    <source>
        <strain evidence="2">5420S-77</strain>
        <plasmid evidence="2">unnamed3</plasmid>
    </source>
</reference>